<dbReference type="EMBL" id="JBHSJJ010000009">
    <property type="protein sequence ID" value="MFC4873297.1"/>
    <property type="molecule type" value="Genomic_DNA"/>
</dbReference>
<reference evidence="2" key="1">
    <citation type="journal article" date="2019" name="Int. J. Syst. Evol. Microbiol.">
        <title>The Global Catalogue of Microorganisms (GCM) 10K type strain sequencing project: providing services to taxonomists for standard genome sequencing and annotation.</title>
        <authorList>
            <consortium name="The Broad Institute Genomics Platform"/>
            <consortium name="The Broad Institute Genome Sequencing Center for Infectious Disease"/>
            <person name="Wu L."/>
            <person name="Ma J."/>
        </authorList>
    </citation>
    <scope>NUCLEOTIDE SEQUENCE [LARGE SCALE GENOMIC DNA]</scope>
    <source>
        <strain evidence="2">CGMCC 4.7466</strain>
    </source>
</reference>
<name>A0ABV9T456_9BACT</name>
<proteinExistence type="predicted"/>
<sequence>MSRAIRIVNTRLRQNAAIFGESPSCYRFNFQHFNHSPIRFCFIRQNMVLGNHPFDMDRTGNRRGGVVAGDQLWYGYDMTYACL</sequence>
<accession>A0ABV9T456</accession>
<dbReference type="RefSeq" id="WP_377066010.1">
    <property type="nucleotide sequence ID" value="NZ_JBHSJJ010000009.1"/>
</dbReference>
<protein>
    <submittedName>
        <fullName evidence="1">Uncharacterized protein</fullName>
    </submittedName>
</protein>
<evidence type="ECO:0000313" key="1">
    <source>
        <dbReference type="EMBL" id="MFC4873297.1"/>
    </source>
</evidence>
<organism evidence="1 2">
    <name type="scientific">Negadavirga shengliensis</name>
    <dbReference type="NCBI Taxonomy" id="1389218"/>
    <lineage>
        <taxon>Bacteria</taxon>
        <taxon>Pseudomonadati</taxon>
        <taxon>Bacteroidota</taxon>
        <taxon>Cytophagia</taxon>
        <taxon>Cytophagales</taxon>
        <taxon>Cyclobacteriaceae</taxon>
        <taxon>Negadavirga</taxon>
    </lineage>
</organism>
<evidence type="ECO:0000313" key="2">
    <source>
        <dbReference type="Proteomes" id="UP001595818"/>
    </source>
</evidence>
<gene>
    <name evidence="1" type="ORF">ACFPFU_16470</name>
</gene>
<comment type="caution">
    <text evidence="1">The sequence shown here is derived from an EMBL/GenBank/DDBJ whole genome shotgun (WGS) entry which is preliminary data.</text>
</comment>
<keyword evidence="2" id="KW-1185">Reference proteome</keyword>
<dbReference type="Proteomes" id="UP001595818">
    <property type="component" value="Unassembled WGS sequence"/>
</dbReference>